<accession>A0A0U1NUB3</accession>
<dbReference type="InterPro" id="IPR015424">
    <property type="entry name" value="PyrdxlP-dep_Trfase"/>
</dbReference>
<dbReference type="Pfam" id="PF00155">
    <property type="entry name" value="Aminotran_1_2"/>
    <property type="match status" value="1"/>
</dbReference>
<dbReference type="GO" id="GO:0047804">
    <property type="term" value="F:cysteine-S-conjugate beta-lyase activity"/>
    <property type="evidence" value="ECO:0007669"/>
    <property type="project" value="UniProtKB-EC"/>
</dbReference>
<dbReference type="Proteomes" id="UP000199087">
    <property type="component" value="Unassembled WGS sequence"/>
</dbReference>
<evidence type="ECO:0000256" key="4">
    <source>
        <dbReference type="ARBA" id="ARBA00023239"/>
    </source>
</evidence>
<name>A0A0U1NUB3_9BACI</name>
<dbReference type="OrthoDB" id="9802872at2"/>
<dbReference type="STRING" id="1499688.BN000_01539"/>
<feature type="domain" description="Aminotransferase class I/classII large" evidence="6">
    <location>
        <begin position="40"/>
        <end position="382"/>
    </location>
</feature>
<dbReference type="NCBIfam" id="TIGR04350">
    <property type="entry name" value="C_S_lyase_PatB"/>
    <property type="match status" value="1"/>
</dbReference>
<organism evidence="7 8">
    <name type="scientific">Neobacillus massiliamazoniensis</name>
    <dbReference type="NCBI Taxonomy" id="1499688"/>
    <lineage>
        <taxon>Bacteria</taxon>
        <taxon>Bacillati</taxon>
        <taxon>Bacillota</taxon>
        <taxon>Bacilli</taxon>
        <taxon>Bacillales</taxon>
        <taxon>Bacillaceae</taxon>
        <taxon>Neobacillus</taxon>
    </lineage>
</organism>
<dbReference type="EC" id="4.4.1.13" evidence="2"/>
<dbReference type="InterPro" id="IPR051798">
    <property type="entry name" value="Class-II_PLP-Dep_Aminotrans"/>
</dbReference>
<dbReference type="Gene3D" id="3.90.1150.10">
    <property type="entry name" value="Aspartate Aminotransferase, domain 1"/>
    <property type="match status" value="1"/>
</dbReference>
<evidence type="ECO:0000259" key="6">
    <source>
        <dbReference type="Pfam" id="PF00155"/>
    </source>
</evidence>
<evidence type="ECO:0000256" key="5">
    <source>
        <dbReference type="ARBA" id="ARBA00037974"/>
    </source>
</evidence>
<dbReference type="InterPro" id="IPR004839">
    <property type="entry name" value="Aminotransferase_I/II_large"/>
</dbReference>
<keyword evidence="7" id="KW-0032">Aminotransferase</keyword>
<reference evidence="8" key="1">
    <citation type="submission" date="2015-05" db="EMBL/GenBank/DDBJ databases">
        <authorList>
            <person name="Urmite Genomes"/>
        </authorList>
    </citation>
    <scope>NUCLEOTIDE SEQUENCE [LARGE SCALE GENOMIC DNA]</scope>
    <source>
        <strain evidence="8">LF1</strain>
    </source>
</reference>
<dbReference type="InterPro" id="IPR015422">
    <property type="entry name" value="PyrdxlP-dep_Trfase_small"/>
</dbReference>
<comment type="cofactor">
    <cofactor evidence="1">
        <name>pyridoxal 5'-phosphate</name>
        <dbReference type="ChEBI" id="CHEBI:597326"/>
    </cofactor>
</comment>
<dbReference type="InterPro" id="IPR015421">
    <property type="entry name" value="PyrdxlP-dep_Trfase_major"/>
</dbReference>
<protein>
    <recommendedName>
        <fullName evidence="2">cysteine-S-conjugate beta-lyase</fullName>
        <ecNumber evidence="2">4.4.1.13</ecNumber>
    </recommendedName>
</protein>
<keyword evidence="3" id="KW-0663">Pyridoxal phosphate</keyword>
<gene>
    <name evidence="7" type="ORF">BN000_01539</name>
</gene>
<dbReference type="SUPFAM" id="SSF53383">
    <property type="entry name" value="PLP-dependent transferases"/>
    <property type="match status" value="1"/>
</dbReference>
<sequence length="387" mass="44463">MTIFNEKIDRLKTASVKWELMKDIFGEEELLPMWVADMDFKPPQAVIDALTNRVEHGVFGYTFVPNSTASVIQAWLKKRHNWQIEPSWVRYTSGVVEAISAAICALSKEGDTVIVQSPVYTPFFNMIEWNKRTVVNSPLRLVEHKYEIDFEGLEQELQKGCKLFLLCNPHNPAGRVWTKDELLRIGKLCLQYDCLILSDEIHSDLIFKKYRHIPMASLSKELSEKVVTFISPSKTFNLAGLQASAVIIENEALREQFNEELKRRGFSSLNTFGILGMETAYQHGEEWLEDLIDYLQENRTYAINYLADHLPNIHCIDSEGTYLLWLDCRKLKLSDEELRNLLIKKGKLALEPGNKYGPGGEGFVRMNLACPREILKEGLERLKIAFT</sequence>
<dbReference type="PANTHER" id="PTHR43525:SF1">
    <property type="entry name" value="PROTEIN MALY"/>
    <property type="match status" value="1"/>
</dbReference>
<dbReference type="GO" id="GO:0008483">
    <property type="term" value="F:transaminase activity"/>
    <property type="evidence" value="ECO:0007669"/>
    <property type="project" value="UniProtKB-KW"/>
</dbReference>
<evidence type="ECO:0000313" key="7">
    <source>
        <dbReference type="EMBL" id="CRK81630.1"/>
    </source>
</evidence>
<evidence type="ECO:0000256" key="2">
    <source>
        <dbReference type="ARBA" id="ARBA00012224"/>
    </source>
</evidence>
<comment type="similarity">
    <text evidence="5">Belongs to the class-II pyridoxal-phosphate-dependent aminotransferase family. MalY/PatB cystathionine beta-lyase subfamily.</text>
</comment>
<keyword evidence="7" id="KW-0808">Transferase</keyword>
<dbReference type="PANTHER" id="PTHR43525">
    <property type="entry name" value="PROTEIN MALY"/>
    <property type="match status" value="1"/>
</dbReference>
<keyword evidence="8" id="KW-1185">Reference proteome</keyword>
<keyword evidence="4" id="KW-0456">Lyase</keyword>
<proteinExistence type="inferred from homology"/>
<evidence type="ECO:0000256" key="3">
    <source>
        <dbReference type="ARBA" id="ARBA00022898"/>
    </source>
</evidence>
<dbReference type="RefSeq" id="WP_090632862.1">
    <property type="nucleotide sequence ID" value="NZ_CVRB01000001.1"/>
</dbReference>
<dbReference type="EMBL" id="CVRB01000001">
    <property type="protein sequence ID" value="CRK81630.1"/>
    <property type="molecule type" value="Genomic_DNA"/>
</dbReference>
<evidence type="ECO:0000256" key="1">
    <source>
        <dbReference type="ARBA" id="ARBA00001933"/>
    </source>
</evidence>
<dbReference type="AlphaFoldDB" id="A0A0U1NUB3"/>
<evidence type="ECO:0000313" key="8">
    <source>
        <dbReference type="Proteomes" id="UP000199087"/>
    </source>
</evidence>
<dbReference type="CDD" id="cd00609">
    <property type="entry name" value="AAT_like"/>
    <property type="match status" value="1"/>
</dbReference>
<dbReference type="GO" id="GO:0030170">
    <property type="term" value="F:pyridoxal phosphate binding"/>
    <property type="evidence" value="ECO:0007669"/>
    <property type="project" value="InterPro"/>
</dbReference>
<dbReference type="Gene3D" id="3.40.640.10">
    <property type="entry name" value="Type I PLP-dependent aspartate aminotransferase-like (Major domain)"/>
    <property type="match status" value="1"/>
</dbReference>
<dbReference type="InterPro" id="IPR027619">
    <property type="entry name" value="C-S_lyase_PatB-like"/>
</dbReference>